<dbReference type="OrthoDB" id="10643403at2759"/>
<protein>
    <submittedName>
        <fullName evidence="2">Uncharacterized protein</fullName>
    </submittedName>
</protein>
<dbReference type="InParanoid" id="A0A5J5F9E4"/>
<feature type="compositionally biased region" description="Acidic residues" evidence="1">
    <location>
        <begin position="125"/>
        <end position="136"/>
    </location>
</feature>
<gene>
    <name evidence="2" type="ORF">FN846DRAFT_916178</name>
</gene>
<proteinExistence type="predicted"/>
<dbReference type="Proteomes" id="UP000326924">
    <property type="component" value="Unassembled WGS sequence"/>
</dbReference>
<accession>A0A5J5F9E4</accession>
<organism evidence="2 3">
    <name type="scientific">Sphaerosporella brunnea</name>
    <dbReference type="NCBI Taxonomy" id="1250544"/>
    <lineage>
        <taxon>Eukaryota</taxon>
        <taxon>Fungi</taxon>
        <taxon>Dikarya</taxon>
        <taxon>Ascomycota</taxon>
        <taxon>Pezizomycotina</taxon>
        <taxon>Pezizomycetes</taxon>
        <taxon>Pezizales</taxon>
        <taxon>Pyronemataceae</taxon>
        <taxon>Sphaerosporella</taxon>
    </lineage>
</organism>
<evidence type="ECO:0000256" key="1">
    <source>
        <dbReference type="SAM" id="MobiDB-lite"/>
    </source>
</evidence>
<sequence length="405" mass="43493">MSANNATNQSIFAPFTVDTYWDFNSWLHAQESRWRFTQQKRAEYKQWLLFPNTKPESGPTQKAQYNQKHDALTNYCIKDDGQLYRLPTDKEKQRGKADDRRVICDTEIFDRIQEFEKKQATINDIIDEPEDPELVELEPTGSGGQEVDEATASTPNTRGSSDSEYTFETTSVTQSAAPTISPTSTASSIAPQAGPSAASPGASSAASPAAQSAASSVAPPAAQSAAQSAVSPAASSVESPAAQSTAPPATVTPQAALQSPTPPFPAPSSSAAETDIPPIEREVQRHAKRARERACQKYSKQHTINVTGQARGNVQELPQRSGGVNEALGVDEAAEVDEVMGVDEATGVEEVTGVDEAAGVEEDPGLSSLDESFPEPVGVGKKRKLAWKFSTQSWGSQRVLRQRKK</sequence>
<feature type="region of interest" description="Disordered" evidence="1">
    <location>
        <begin position="353"/>
        <end position="377"/>
    </location>
</feature>
<reference evidence="2 3" key="1">
    <citation type="submission" date="2019-09" db="EMBL/GenBank/DDBJ databases">
        <title>Draft genome of the ectomycorrhizal ascomycete Sphaerosporella brunnea.</title>
        <authorList>
            <consortium name="DOE Joint Genome Institute"/>
            <person name="Benucci G.M."/>
            <person name="Marozzi G."/>
            <person name="Antonielli L."/>
            <person name="Sanchez S."/>
            <person name="Marco P."/>
            <person name="Wang X."/>
            <person name="Falini L.B."/>
            <person name="Barry K."/>
            <person name="Haridas S."/>
            <person name="Lipzen A."/>
            <person name="Labutti K."/>
            <person name="Grigoriev I.V."/>
            <person name="Murat C."/>
            <person name="Martin F."/>
            <person name="Albertini E."/>
            <person name="Donnini D."/>
            <person name="Bonito G."/>
        </authorList>
    </citation>
    <scope>NUCLEOTIDE SEQUENCE [LARGE SCALE GENOMIC DNA]</scope>
    <source>
        <strain evidence="2 3">Sb_GMNB300</strain>
    </source>
</reference>
<dbReference type="EMBL" id="VXIS01000014">
    <property type="protein sequence ID" value="KAA8913538.1"/>
    <property type="molecule type" value="Genomic_DNA"/>
</dbReference>
<evidence type="ECO:0000313" key="2">
    <source>
        <dbReference type="EMBL" id="KAA8913538.1"/>
    </source>
</evidence>
<name>A0A5J5F9E4_9PEZI</name>
<dbReference type="AlphaFoldDB" id="A0A5J5F9E4"/>
<feature type="region of interest" description="Disordered" evidence="1">
    <location>
        <begin position="120"/>
        <end position="303"/>
    </location>
</feature>
<keyword evidence="3" id="KW-1185">Reference proteome</keyword>
<feature type="compositionally biased region" description="Low complexity" evidence="1">
    <location>
        <begin position="173"/>
        <end position="256"/>
    </location>
</feature>
<evidence type="ECO:0000313" key="3">
    <source>
        <dbReference type="Proteomes" id="UP000326924"/>
    </source>
</evidence>
<feature type="compositionally biased region" description="Polar residues" evidence="1">
    <location>
        <begin position="151"/>
        <end position="172"/>
    </location>
</feature>
<comment type="caution">
    <text evidence="2">The sequence shown here is derived from an EMBL/GenBank/DDBJ whole genome shotgun (WGS) entry which is preliminary data.</text>
</comment>